<dbReference type="GO" id="GO:0031204">
    <property type="term" value="P:post-translational protein targeting to membrane, translocation"/>
    <property type="evidence" value="ECO:0007669"/>
    <property type="project" value="TreeGrafter"/>
</dbReference>
<keyword evidence="7" id="KW-0653">Protein transport</keyword>
<dbReference type="InterPro" id="IPR004728">
    <property type="entry name" value="Sec62"/>
</dbReference>
<evidence type="ECO:0000313" key="14">
    <source>
        <dbReference type="Proteomes" id="UP000092321"/>
    </source>
</evidence>
<keyword evidence="6" id="KW-0256">Endoplasmic reticulum</keyword>
<organism evidence="13 14">
    <name type="scientific">Hanseniaspora valbyensis NRRL Y-1626</name>
    <dbReference type="NCBI Taxonomy" id="766949"/>
    <lineage>
        <taxon>Eukaryota</taxon>
        <taxon>Fungi</taxon>
        <taxon>Dikarya</taxon>
        <taxon>Ascomycota</taxon>
        <taxon>Saccharomycotina</taxon>
        <taxon>Saccharomycetes</taxon>
        <taxon>Saccharomycodales</taxon>
        <taxon>Saccharomycodaceae</taxon>
        <taxon>Hanseniaspora</taxon>
    </lineage>
</organism>
<evidence type="ECO:0000256" key="8">
    <source>
        <dbReference type="ARBA" id="ARBA00022989"/>
    </source>
</evidence>
<dbReference type="OrthoDB" id="200187at2759"/>
<dbReference type="Proteomes" id="UP000092321">
    <property type="component" value="Unassembled WGS sequence"/>
</dbReference>
<keyword evidence="5 12" id="KW-0812">Transmembrane</keyword>
<dbReference type="GO" id="GO:0005789">
    <property type="term" value="C:endoplasmic reticulum membrane"/>
    <property type="evidence" value="ECO:0007669"/>
    <property type="project" value="UniProtKB-SubCell"/>
</dbReference>
<evidence type="ECO:0000256" key="12">
    <source>
        <dbReference type="SAM" id="Phobius"/>
    </source>
</evidence>
<feature type="transmembrane region" description="Helical" evidence="12">
    <location>
        <begin position="231"/>
        <end position="255"/>
    </location>
</feature>
<sequence>MSAPPQQMQVPKIVVEKLVTTLRDHPDLKEREGLLKLPRPEQGTGETLKKLEFFRLKRMIRAIQSKEFTQMLQENEEVMKQLKNTTRDECIRVFVLILTLKLVTPVIKPSHQVLKKEFNTKPNKEFPTLLPITQEVVELAKKSPDLNVEDIVIDFGKPERSDDRYFSWNIETLDKNKQASRETKGGAGSSSTTTASSSNSLWDKLKIVLILSVGITLVLYPVWPYKLRVSVYYLSYVVLGLLAVFFAMAVLRYILYLITLPVFKAKGGFWIFPNLFEDCGFFDSFKPIYGFGEENTYSYLQKVKKQKNKEKKQLKNETKEKKD</sequence>
<reference evidence="14" key="1">
    <citation type="journal article" date="2016" name="Proc. Natl. Acad. Sci. U.S.A.">
        <title>Comparative genomics of biotechnologically important yeasts.</title>
        <authorList>
            <person name="Riley R."/>
            <person name="Haridas S."/>
            <person name="Wolfe K.H."/>
            <person name="Lopes M.R."/>
            <person name="Hittinger C.T."/>
            <person name="Goeker M."/>
            <person name="Salamov A.A."/>
            <person name="Wisecaver J.H."/>
            <person name="Long T.M."/>
            <person name="Calvey C.H."/>
            <person name="Aerts A.L."/>
            <person name="Barry K.W."/>
            <person name="Choi C."/>
            <person name="Clum A."/>
            <person name="Coughlan A.Y."/>
            <person name="Deshpande S."/>
            <person name="Douglass A.P."/>
            <person name="Hanson S.J."/>
            <person name="Klenk H.-P."/>
            <person name="LaButti K.M."/>
            <person name="Lapidus A."/>
            <person name="Lindquist E.A."/>
            <person name="Lipzen A.M."/>
            <person name="Meier-Kolthoff J.P."/>
            <person name="Ohm R.A."/>
            <person name="Otillar R.P."/>
            <person name="Pangilinan J.L."/>
            <person name="Peng Y."/>
            <person name="Rokas A."/>
            <person name="Rosa C.A."/>
            <person name="Scheuner C."/>
            <person name="Sibirny A.A."/>
            <person name="Slot J.C."/>
            <person name="Stielow J.B."/>
            <person name="Sun H."/>
            <person name="Kurtzman C.P."/>
            <person name="Blackwell M."/>
            <person name="Grigoriev I.V."/>
            <person name="Jeffries T.W."/>
        </authorList>
    </citation>
    <scope>NUCLEOTIDE SEQUENCE [LARGE SCALE GENOMIC DNA]</scope>
    <source>
        <strain evidence="14">NRRL Y-1626</strain>
    </source>
</reference>
<keyword evidence="10 12" id="KW-0472">Membrane</keyword>
<comment type="caution">
    <text evidence="13">The sequence shown here is derived from an EMBL/GenBank/DDBJ whole genome shotgun (WGS) entry which is preliminary data.</text>
</comment>
<evidence type="ECO:0000256" key="1">
    <source>
        <dbReference type="ARBA" id="ARBA00004477"/>
    </source>
</evidence>
<evidence type="ECO:0000256" key="5">
    <source>
        <dbReference type="ARBA" id="ARBA00022692"/>
    </source>
</evidence>
<keyword evidence="8 12" id="KW-1133">Transmembrane helix</keyword>
<evidence type="ECO:0000256" key="7">
    <source>
        <dbReference type="ARBA" id="ARBA00022927"/>
    </source>
</evidence>
<evidence type="ECO:0000256" key="10">
    <source>
        <dbReference type="ARBA" id="ARBA00023136"/>
    </source>
</evidence>
<accession>A0A1B7TEQ0</accession>
<evidence type="ECO:0000256" key="4">
    <source>
        <dbReference type="ARBA" id="ARBA00022448"/>
    </source>
</evidence>
<evidence type="ECO:0000256" key="3">
    <source>
        <dbReference type="ARBA" id="ARBA00021257"/>
    </source>
</evidence>
<comment type="similarity">
    <text evidence="2">Belongs to the SEC62 family.</text>
</comment>
<evidence type="ECO:0000256" key="11">
    <source>
        <dbReference type="SAM" id="MobiDB-lite"/>
    </source>
</evidence>
<protein>
    <recommendedName>
        <fullName evidence="3">Translocation protein SEC62</fullName>
    </recommendedName>
</protein>
<dbReference type="EMBL" id="LXPE01000010">
    <property type="protein sequence ID" value="OBA27201.1"/>
    <property type="molecule type" value="Genomic_DNA"/>
</dbReference>
<keyword evidence="4" id="KW-0813">Transport</keyword>
<dbReference type="PANTHER" id="PTHR12443:SF9">
    <property type="entry name" value="TRANSLOCATION PROTEIN SEC62"/>
    <property type="match status" value="1"/>
</dbReference>
<gene>
    <name evidence="13" type="ORF">HANVADRAFT_48464</name>
</gene>
<evidence type="ECO:0000256" key="9">
    <source>
        <dbReference type="ARBA" id="ARBA00023010"/>
    </source>
</evidence>
<feature type="region of interest" description="Disordered" evidence="11">
    <location>
        <begin position="177"/>
        <end position="197"/>
    </location>
</feature>
<evidence type="ECO:0000256" key="6">
    <source>
        <dbReference type="ARBA" id="ARBA00022824"/>
    </source>
</evidence>
<evidence type="ECO:0000313" key="13">
    <source>
        <dbReference type="EMBL" id="OBA27201.1"/>
    </source>
</evidence>
<keyword evidence="14" id="KW-1185">Reference proteome</keyword>
<evidence type="ECO:0000256" key="2">
    <source>
        <dbReference type="ARBA" id="ARBA00010604"/>
    </source>
</evidence>
<name>A0A1B7TEQ0_9ASCO</name>
<dbReference type="Pfam" id="PF03839">
    <property type="entry name" value="Sec62"/>
    <property type="match status" value="1"/>
</dbReference>
<dbReference type="PANTHER" id="PTHR12443">
    <property type="entry name" value="TRANSLOCATION PROTEIN SEC62"/>
    <property type="match status" value="1"/>
</dbReference>
<comment type="subcellular location">
    <subcellularLocation>
        <location evidence="1">Endoplasmic reticulum membrane</location>
        <topology evidence="1">Multi-pass membrane protein</topology>
    </subcellularLocation>
</comment>
<feature type="transmembrane region" description="Helical" evidence="12">
    <location>
        <begin position="207"/>
        <end position="225"/>
    </location>
</feature>
<proteinExistence type="inferred from homology"/>
<dbReference type="AlphaFoldDB" id="A0A1B7TEQ0"/>
<keyword evidence="9" id="KW-0811">Translocation</keyword>